<dbReference type="EC" id="4.2.1.1" evidence="4 10"/>
<comment type="catalytic activity">
    <reaction evidence="9 10">
        <text>hydrogencarbonate + H(+) = CO2 + H2O</text>
        <dbReference type="Rhea" id="RHEA:10748"/>
        <dbReference type="ChEBI" id="CHEBI:15377"/>
        <dbReference type="ChEBI" id="CHEBI:15378"/>
        <dbReference type="ChEBI" id="CHEBI:16526"/>
        <dbReference type="ChEBI" id="CHEBI:17544"/>
        <dbReference type="EC" id="4.2.1.1"/>
    </reaction>
</comment>
<dbReference type="RefSeq" id="WP_132938951.1">
    <property type="nucleotide sequence ID" value="NZ_CP119676.1"/>
</dbReference>
<evidence type="ECO:0000256" key="1">
    <source>
        <dbReference type="ARBA" id="ARBA00001947"/>
    </source>
</evidence>
<evidence type="ECO:0000256" key="6">
    <source>
        <dbReference type="ARBA" id="ARBA00022723"/>
    </source>
</evidence>
<comment type="similarity">
    <text evidence="3 10">Belongs to the alpha-carbonic anhydrase family.</text>
</comment>
<dbReference type="InterPro" id="IPR023561">
    <property type="entry name" value="Carbonic_anhydrase_a-class"/>
</dbReference>
<dbReference type="GO" id="GO:0004089">
    <property type="term" value="F:carbonate dehydratase activity"/>
    <property type="evidence" value="ECO:0007669"/>
    <property type="project" value="UniProtKB-UniRule"/>
</dbReference>
<dbReference type="Proteomes" id="UP000295304">
    <property type="component" value="Unassembled WGS sequence"/>
</dbReference>
<evidence type="ECO:0000259" key="11">
    <source>
        <dbReference type="PROSITE" id="PS51144"/>
    </source>
</evidence>
<protein>
    <recommendedName>
        <fullName evidence="5 10">Carbonic anhydrase</fullName>
        <ecNumber evidence="4 10">4.2.1.1</ecNumber>
    </recommendedName>
</protein>
<keyword evidence="7 10" id="KW-0862">Zinc</keyword>
<dbReference type="CDD" id="cd03124">
    <property type="entry name" value="alpha_CA_prokaryotic_like"/>
    <property type="match status" value="1"/>
</dbReference>
<keyword evidence="8 10" id="KW-0456">Lyase</keyword>
<dbReference type="InterPro" id="IPR036398">
    <property type="entry name" value="CA_dom_sf"/>
</dbReference>
<evidence type="ECO:0000256" key="9">
    <source>
        <dbReference type="ARBA" id="ARBA00048348"/>
    </source>
</evidence>
<accession>A0A4R3JAC6</accession>
<evidence type="ECO:0000256" key="2">
    <source>
        <dbReference type="ARBA" id="ARBA00002904"/>
    </source>
</evidence>
<dbReference type="InterPro" id="IPR001148">
    <property type="entry name" value="CA_dom"/>
</dbReference>
<name>A0A4R3JAC6_9PROT</name>
<evidence type="ECO:0000256" key="5">
    <source>
        <dbReference type="ARBA" id="ARBA00014628"/>
    </source>
</evidence>
<dbReference type="GO" id="GO:0008270">
    <property type="term" value="F:zinc ion binding"/>
    <property type="evidence" value="ECO:0007669"/>
    <property type="project" value="UniProtKB-UniRule"/>
</dbReference>
<feature type="domain" description="Alpha-carbonic anhydrase" evidence="11">
    <location>
        <begin position="50"/>
        <end position="271"/>
    </location>
</feature>
<evidence type="ECO:0000256" key="4">
    <source>
        <dbReference type="ARBA" id="ARBA00012925"/>
    </source>
</evidence>
<dbReference type="SUPFAM" id="SSF51069">
    <property type="entry name" value="Carbonic anhydrase"/>
    <property type="match status" value="1"/>
</dbReference>
<dbReference type="InterPro" id="IPR041891">
    <property type="entry name" value="Alpha_CA_prokaryot-like"/>
</dbReference>
<dbReference type="Gene3D" id="3.10.200.10">
    <property type="entry name" value="Alpha carbonic anhydrase"/>
    <property type="match status" value="1"/>
</dbReference>
<dbReference type="OrthoDB" id="5327615at2"/>
<keyword evidence="13" id="KW-1185">Reference proteome</keyword>
<evidence type="ECO:0000313" key="12">
    <source>
        <dbReference type="EMBL" id="TCS62494.1"/>
    </source>
</evidence>
<dbReference type="AlphaFoldDB" id="A0A4R3JAC6"/>
<dbReference type="InterPro" id="IPR018338">
    <property type="entry name" value="Carbonic_anhydrase_a-class_CS"/>
</dbReference>
<keyword evidence="6 10" id="KW-0479">Metal-binding</keyword>
<evidence type="ECO:0000256" key="7">
    <source>
        <dbReference type="ARBA" id="ARBA00022833"/>
    </source>
</evidence>
<dbReference type="PANTHER" id="PTHR18952:SF265">
    <property type="entry name" value="CARBONIC ANHYDRASE"/>
    <property type="match status" value="1"/>
</dbReference>
<comment type="function">
    <text evidence="2 10">Reversible hydration of carbon dioxide.</text>
</comment>
<dbReference type="Pfam" id="PF00194">
    <property type="entry name" value="Carb_anhydrase"/>
    <property type="match status" value="1"/>
</dbReference>
<evidence type="ECO:0000256" key="3">
    <source>
        <dbReference type="ARBA" id="ARBA00010718"/>
    </source>
</evidence>
<evidence type="ECO:0000256" key="8">
    <source>
        <dbReference type="ARBA" id="ARBA00023239"/>
    </source>
</evidence>
<proteinExistence type="inferred from homology"/>
<gene>
    <name evidence="12" type="ORF">EDD55_10539</name>
</gene>
<sequence length="271" mass="29486">MIERRTVLKFIAGAVAGGCPTCLSIANAFASETAAAKGAQDARRKIVSNPHWGYEGADGPEAWGELSPAYAVCSKGMQQSPIDLAGALEAQTGNIPVNYGALPLKVINNGHTIQVNCDPGNSIMLDGAKFKLLQYHFHHPSEHALNGDRFEMEAHFVHADENGRLAVLGTFFRPGPENPALAKIWDVMPREAGGAKTGGMLSPLALLPQNRTYYRYLGSLTTPPCSETVIWTVFASPLQMSQAQVKTFAEMFPMNARPLQNLLRRYLLKSY</sequence>
<dbReference type="SMART" id="SM01057">
    <property type="entry name" value="Carb_anhydrase"/>
    <property type="match status" value="1"/>
</dbReference>
<evidence type="ECO:0000256" key="10">
    <source>
        <dbReference type="RuleBase" id="RU367011"/>
    </source>
</evidence>
<dbReference type="PANTHER" id="PTHR18952">
    <property type="entry name" value="CARBONIC ANHYDRASE"/>
    <property type="match status" value="1"/>
</dbReference>
<dbReference type="EMBL" id="SLZW01000005">
    <property type="protein sequence ID" value="TCS62494.1"/>
    <property type="molecule type" value="Genomic_DNA"/>
</dbReference>
<organism evidence="12 13">
    <name type="scientific">Varunaivibrio sulfuroxidans</name>
    <dbReference type="NCBI Taxonomy" id="1773489"/>
    <lineage>
        <taxon>Bacteria</taxon>
        <taxon>Pseudomonadati</taxon>
        <taxon>Pseudomonadota</taxon>
        <taxon>Alphaproteobacteria</taxon>
        <taxon>Rhodospirillales</taxon>
        <taxon>Magnetovibrionaceae</taxon>
        <taxon>Varunaivibrio</taxon>
    </lineage>
</organism>
<comment type="caution">
    <text evidence="12">The sequence shown here is derived from an EMBL/GenBank/DDBJ whole genome shotgun (WGS) entry which is preliminary data.</text>
</comment>
<reference evidence="12 13" key="1">
    <citation type="submission" date="2019-03" db="EMBL/GenBank/DDBJ databases">
        <title>Genomic Encyclopedia of Type Strains, Phase IV (KMG-IV): sequencing the most valuable type-strain genomes for metagenomic binning, comparative biology and taxonomic classification.</title>
        <authorList>
            <person name="Goeker M."/>
        </authorList>
    </citation>
    <scope>NUCLEOTIDE SEQUENCE [LARGE SCALE GENOMIC DNA]</scope>
    <source>
        <strain evidence="12 13">DSM 101688</strain>
    </source>
</reference>
<comment type="cofactor">
    <cofactor evidence="1 10">
        <name>Zn(2+)</name>
        <dbReference type="ChEBI" id="CHEBI:29105"/>
    </cofactor>
</comment>
<dbReference type="PROSITE" id="PS51144">
    <property type="entry name" value="ALPHA_CA_2"/>
    <property type="match status" value="1"/>
</dbReference>
<dbReference type="PROSITE" id="PS00162">
    <property type="entry name" value="ALPHA_CA_1"/>
    <property type="match status" value="1"/>
</dbReference>
<evidence type="ECO:0000313" key="13">
    <source>
        <dbReference type="Proteomes" id="UP000295304"/>
    </source>
</evidence>